<organism evidence="2 3">
    <name type="scientific">Virgibacillus natechei</name>
    <dbReference type="NCBI Taxonomy" id="1216297"/>
    <lineage>
        <taxon>Bacteria</taxon>
        <taxon>Bacillati</taxon>
        <taxon>Bacillota</taxon>
        <taxon>Bacilli</taxon>
        <taxon>Bacillales</taxon>
        <taxon>Bacillaceae</taxon>
        <taxon>Virgibacillus</taxon>
    </lineage>
</organism>
<keyword evidence="1" id="KW-0812">Transmembrane</keyword>
<keyword evidence="1" id="KW-0472">Membrane</keyword>
<accession>A0ABS4IIZ3</accession>
<evidence type="ECO:0000313" key="2">
    <source>
        <dbReference type="EMBL" id="MBP1970904.1"/>
    </source>
</evidence>
<protein>
    <submittedName>
        <fullName evidence="2">Membrane protein YqjE</fullName>
    </submittedName>
</protein>
<proteinExistence type="predicted"/>
<keyword evidence="1" id="KW-1133">Transmembrane helix</keyword>
<keyword evidence="3" id="KW-1185">Reference proteome</keyword>
<feature type="transmembrane region" description="Helical" evidence="1">
    <location>
        <begin position="31"/>
        <end position="48"/>
    </location>
</feature>
<evidence type="ECO:0000313" key="3">
    <source>
        <dbReference type="Proteomes" id="UP001519345"/>
    </source>
</evidence>
<name>A0ABS4IIZ3_9BACI</name>
<sequence length="57" mass="6422">MRATTYLLFTILIMHLITLTNIVVFDGNWNGIVMTVNTVLLILAFGLVQNVKKTIND</sequence>
<dbReference type="Proteomes" id="UP001519345">
    <property type="component" value="Unassembled WGS sequence"/>
</dbReference>
<dbReference type="EMBL" id="JAGGKX010000018">
    <property type="protein sequence ID" value="MBP1970904.1"/>
    <property type="molecule type" value="Genomic_DNA"/>
</dbReference>
<comment type="caution">
    <text evidence="2">The sequence shown here is derived from an EMBL/GenBank/DDBJ whole genome shotgun (WGS) entry which is preliminary data.</text>
</comment>
<feature type="transmembrane region" description="Helical" evidence="1">
    <location>
        <begin position="7"/>
        <end position="25"/>
    </location>
</feature>
<reference evidence="2 3" key="1">
    <citation type="submission" date="2021-03" db="EMBL/GenBank/DDBJ databases">
        <title>Genomic Encyclopedia of Type Strains, Phase IV (KMG-IV): sequencing the most valuable type-strain genomes for metagenomic binning, comparative biology and taxonomic classification.</title>
        <authorList>
            <person name="Goeker M."/>
        </authorList>
    </citation>
    <scope>NUCLEOTIDE SEQUENCE [LARGE SCALE GENOMIC DNA]</scope>
    <source>
        <strain evidence="2 3">DSM 25609</strain>
    </source>
</reference>
<gene>
    <name evidence="2" type="ORF">J2Z83_003040</name>
</gene>
<evidence type="ECO:0000256" key="1">
    <source>
        <dbReference type="SAM" id="Phobius"/>
    </source>
</evidence>